<dbReference type="GO" id="GO:0005524">
    <property type="term" value="F:ATP binding"/>
    <property type="evidence" value="ECO:0007669"/>
    <property type="project" value="UniProtKB-KW"/>
</dbReference>
<proteinExistence type="predicted"/>
<dbReference type="Gramene" id="KCW45269">
    <property type="protein sequence ID" value="KCW45269"/>
    <property type="gene ID" value="EUGRSUZ_L01074"/>
</dbReference>
<dbReference type="OMA" id="YSHEDFE"/>
<sequence>MLAKAPSPSISLNSTPSTSTSTSVAYPFSFRPRLLASRALGDRRRRRPRLPGGGTRNFAVRSGGYTRTPLDTPGAYQLIDDETGERFIVWSGSDDPADSRAPPEDVLRWKPARKSGGGGSSGGNHHGSTLPKDDSPAASVRGRSFGRLKSQRVKALAEKSSKLKEASHKDYEQEIENVPFDVPDLSYSKLDQQGKRKEAAIIGLKGKDSGAYRSKAAKDTAGRTDTADVDHSAYRTEPNKHGISATRVVGTEHSVRSSNADFRGWGRGVSVDDFRSESKDLNLHRKVSSNGDFYSRKSFEDLGRKAMAFKPVIEGKTCIIADQSGSGKTLAYLPPVVQCLRQEELQGLSKSFSRSPRVVILVPTAEQKTQLENIEEGVDVLIATPGRFIFLIKEGFLDVILDKVDILCKDEEFEAAFQSIINSSPVATQYLFVTATLPVDIYSKIVEIFPNCEVIMGPGIHRTSPHLEEFLVDCSGEEDGEKTSDTAFLNKKSALIQLAEESPVTKMIVFCNKIETCRKVENALKRIDRKGSRTRVLPFHAAVSQELRQANMKAFAASPSNDVSLFLVCTDRASRGIDFTGVDHVILFDFLRDPSEYVHRVGRTVRGAGGTGKAFVFAVGKQVSLARRIMERNRKGHPLHDVPSAYELMS</sequence>
<evidence type="ECO:0000313" key="8">
    <source>
        <dbReference type="EMBL" id="KAK2632790.1"/>
    </source>
</evidence>
<keyword evidence="1" id="KW-0547">Nucleotide-binding</keyword>
<reference evidence="8" key="4">
    <citation type="submission" date="2023-07" db="EMBL/GenBank/DDBJ databases">
        <authorList>
            <person name="Myburg A.A."/>
            <person name="Grattapaglia D."/>
            <person name="Tuskan G.A."/>
            <person name="Hellsten U."/>
            <person name="Hayes R.D."/>
            <person name="Grimwood J."/>
            <person name="Jenkins J."/>
            <person name="Lindquist E."/>
            <person name="Tice H."/>
            <person name="Bauer D."/>
            <person name="Goodstein D.M."/>
            <person name="Dubchak I."/>
            <person name="Poliakov A."/>
            <person name="Mizrachi E."/>
            <person name="Kullan A.R."/>
            <person name="Hussey S.G."/>
            <person name="Pinard D."/>
            <person name="Van D.M."/>
            <person name="Singh P."/>
            <person name="Van J.I."/>
            <person name="Silva-Junior O.B."/>
            <person name="Togawa R.C."/>
            <person name="Pappas M.R."/>
            <person name="Faria D.A."/>
            <person name="Sansaloni C.P."/>
            <person name="Petroli C.D."/>
            <person name="Yang X."/>
            <person name="Ranjan P."/>
            <person name="Tschaplinski T.J."/>
            <person name="Ye C.Y."/>
            <person name="Li T."/>
            <person name="Sterck L."/>
            <person name="Vanneste K."/>
            <person name="Murat F."/>
            <person name="Soler M."/>
            <person name="Clemente H.S."/>
            <person name="Saidi N."/>
            <person name="Cassan-Wang H."/>
            <person name="Dunand C."/>
            <person name="Hefer C.A."/>
            <person name="Bornberg-Bauer E."/>
            <person name="Kersting A.R."/>
            <person name="Vining K."/>
            <person name="Amarasinghe V."/>
            <person name="Ranik M."/>
            <person name="Naithani S."/>
            <person name="Elser J."/>
            <person name="Boyd A.E."/>
            <person name="Liston A."/>
            <person name="Spatafora J.W."/>
            <person name="Dharmwardhana P."/>
            <person name="Raja R."/>
            <person name="Sullivan C."/>
            <person name="Romanel E."/>
            <person name="Alves-Ferreira M."/>
            <person name="Kulheim C."/>
            <person name="Foley W."/>
            <person name="Carocha V."/>
            <person name="Paiva J."/>
            <person name="Kudrna D."/>
            <person name="Brommonschenkel S.H."/>
            <person name="Pasquali G."/>
            <person name="Byrne M."/>
            <person name="Rigault P."/>
            <person name="Tibbits J."/>
            <person name="Spokevicius A."/>
            <person name="Jones R.C."/>
            <person name="Steane D.A."/>
            <person name="Vaillancourt R.E."/>
            <person name="Potts B.M."/>
            <person name="Joubert F."/>
            <person name="Barry K."/>
            <person name="Pappas G.J."/>
            <person name="Strauss S.H."/>
            <person name="Jaiswal P."/>
            <person name="Grima-Pettenati J."/>
            <person name="Salse J."/>
            <person name="Van D.P."/>
            <person name="Rokhsar D.S."/>
            <person name="Schmutz J."/>
        </authorList>
    </citation>
    <scope>NUCLEOTIDE SEQUENCE</scope>
    <source>
        <tissue evidence="8">Leaf extractions</tissue>
    </source>
</reference>
<evidence type="ECO:0000256" key="4">
    <source>
        <dbReference type="ARBA" id="ARBA00022840"/>
    </source>
</evidence>
<dbReference type="PANTHER" id="PTHR47960">
    <property type="entry name" value="DEAD-BOX ATP-DEPENDENT RNA HELICASE 50"/>
    <property type="match status" value="1"/>
</dbReference>
<feature type="region of interest" description="Disordered" evidence="5">
    <location>
        <begin position="1"/>
        <end position="24"/>
    </location>
</feature>
<dbReference type="InterPro" id="IPR014001">
    <property type="entry name" value="Helicase_ATP-bd"/>
</dbReference>
<feature type="region of interest" description="Disordered" evidence="5">
    <location>
        <begin position="211"/>
        <end position="237"/>
    </location>
</feature>
<dbReference type="InterPro" id="IPR001650">
    <property type="entry name" value="Helicase_C-like"/>
</dbReference>
<evidence type="ECO:0000313" key="9">
    <source>
        <dbReference type="EMBL" id="KCW45269.1"/>
    </source>
</evidence>
<keyword evidence="2" id="KW-0378">Hydrolase</keyword>
<keyword evidence="10" id="KW-1185">Reference proteome</keyword>
<dbReference type="EMBL" id="KK198867">
    <property type="protein sequence ID" value="KCW45269.1"/>
    <property type="molecule type" value="Genomic_DNA"/>
</dbReference>
<keyword evidence="4" id="KW-0067">ATP-binding</keyword>
<dbReference type="Pfam" id="PF00270">
    <property type="entry name" value="DEAD"/>
    <property type="match status" value="1"/>
</dbReference>
<evidence type="ECO:0000256" key="5">
    <source>
        <dbReference type="SAM" id="MobiDB-lite"/>
    </source>
</evidence>
<dbReference type="EMBL" id="MU848352">
    <property type="protein sequence ID" value="KAK2632790.1"/>
    <property type="molecule type" value="Genomic_DNA"/>
</dbReference>
<dbReference type="GO" id="GO:0003729">
    <property type="term" value="F:mRNA binding"/>
    <property type="evidence" value="ECO:0000318"/>
    <property type="project" value="GO_Central"/>
</dbReference>
<reference evidence="8" key="2">
    <citation type="journal article" date="2014" name="Nature">
        <title>The genome of Eucalyptus grandis.</title>
        <authorList>
            <person name="Myburg A.A."/>
            <person name="Grattapaglia D."/>
            <person name="Tuskan G.A."/>
            <person name="Hellsten U."/>
            <person name="Hayes R.D."/>
            <person name="Grimwood J."/>
            <person name="Jenkins J."/>
            <person name="Lindquist E."/>
            <person name="Tice H."/>
            <person name="Bauer D."/>
            <person name="Goodstein D.M."/>
            <person name="Dubchak I."/>
            <person name="Poliakov A."/>
            <person name="Mizrachi E."/>
            <person name="Kullan A.R."/>
            <person name="Hussey S.G."/>
            <person name="Pinard D."/>
            <person name="van der Merwe K."/>
            <person name="Singh P."/>
            <person name="van Jaarsveld I."/>
            <person name="Silva-Junior O.B."/>
            <person name="Togawa R.C."/>
            <person name="Pappas M.R."/>
            <person name="Faria D.A."/>
            <person name="Sansaloni C.P."/>
            <person name="Petroli C.D."/>
            <person name="Yang X."/>
            <person name="Ranjan P."/>
            <person name="Tschaplinski T.J."/>
            <person name="Ye C.Y."/>
            <person name="Li T."/>
            <person name="Sterck L."/>
            <person name="Vanneste K."/>
            <person name="Murat F."/>
            <person name="Soler M."/>
            <person name="Clemente H.S."/>
            <person name="Saidi N."/>
            <person name="Cassan-Wang H."/>
            <person name="Dunand C."/>
            <person name="Hefer C.A."/>
            <person name="Bornberg-Bauer E."/>
            <person name="Kersting A.R."/>
            <person name="Vining K."/>
            <person name="Amarasinghe V."/>
            <person name="Ranik M."/>
            <person name="Naithani S."/>
            <person name="Elser J."/>
            <person name="Boyd A.E."/>
            <person name="Liston A."/>
            <person name="Spatafora J.W."/>
            <person name="Dharmwardhana P."/>
            <person name="Raja R."/>
            <person name="Sullivan C."/>
            <person name="Romanel E."/>
            <person name="Alves-Ferreira M."/>
            <person name="Kulheim C."/>
            <person name="Foley W."/>
            <person name="Carocha V."/>
            <person name="Paiva J."/>
            <person name="Kudrna D."/>
            <person name="Brommonschenkel S.H."/>
            <person name="Pasquali G."/>
            <person name="Byrne M."/>
            <person name="Rigault P."/>
            <person name="Tibbits J."/>
            <person name="Spokevicius A."/>
            <person name="Jones R.C."/>
            <person name="Steane D.A."/>
            <person name="Vaillancourt R.E."/>
            <person name="Potts B.M."/>
            <person name="Joubert F."/>
            <person name="Barry K."/>
            <person name="Pappas G.J."/>
            <person name="Strauss S.H."/>
            <person name="Jaiswal P."/>
            <person name="Grima-Pettenati J."/>
            <person name="Salse J."/>
            <person name="Van de Peer Y."/>
            <person name="Rokhsar D.S."/>
            <person name="Schmutz J."/>
        </authorList>
    </citation>
    <scope>NUCLEOTIDE SEQUENCE</scope>
    <source>
        <tissue evidence="8">Leaf extractions</tissue>
    </source>
</reference>
<reference evidence="8" key="3">
    <citation type="submission" date="2023-04" db="EMBL/GenBank/DDBJ databases">
        <title>WGS assembly of Eucalyptus grandis.</title>
        <authorList>
            <person name="Myburg A."/>
            <person name="Grattapaglia D."/>
            <person name="Tuskan G."/>
            <person name="Hellsten U."/>
            <person name="Hayes R."/>
            <person name="Grimwood J."/>
            <person name="Jenkins J."/>
            <person name="Lindquist E."/>
            <person name="Tice H."/>
            <person name="Bauer D."/>
            <person name="Goodstein D."/>
            <person name="Dubchak I."/>
            <person name="Poliakov A."/>
            <person name="Mizrachi E."/>
            <person name="Kullan A."/>
            <person name="Hussey S."/>
            <person name="Pinard D."/>
            <person name="Van D."/>
            <person name="Singh P."/>
            <person name="Van J."/>
            <person name="Silva-Junior O."/>
            <person name="Togawa R."/>
            <person name="Pappas M."/>
            <person name="Faria D."/>
            <person name="Sansaloni C."/>
            <person name="Petroli C."/>
            <person name="Yang X."/>
            <person name="Ranjan P."/>
            <person name="Tschaplinski T."/>
            <person name="Ye C."/>
            <person name="Li T."/>
            <person name="Sterck L."/>
            <person name="Vanneste K."/>
            <person name="Murat F."/>
            <person name="Soler M."/>
            <person name="Clemente H."/>
            <person name="Saidi N."/>
            <person name="Cassan-Wang H."/>
            <person name="Dunand C."/>
            <person name="Hefer C."/>
            <person name="Bornberg-Bauer E."/>
            <person name="Kersting A."/>
            <person name="Vining K."/>
            <person name="Amarasinghe V."/>
            <person name="Ranik M."/>
            <person name="Naithani S."/>
            <person name="Elser J."/>
            <person name="Boyd A."/>
            <person name="Liston A."/>
            <person name="Spatafora J."/>
            <person name="Dharmwardhana P."/>
            <person name="Raja R."/>
            <person name="Sullivan C."/>
            <person name="Romanel E."/>
            <person name="Alves-Ferreira M."/>
            <person name="Kulheim C."/>
            <person name="Foley W."/>
            <person name="Carocha V."/>
            <person name="Paiva J."/>
            <person name="Kudrna D."/>
            <person name="Brommonschenkel S."/>
            <person name="Pasquali G."/>
            <person name="Byrne M."/>
            <person name="Rigault P."/>
            <person name="Tibbits J."/>
            <person name="Spokevicius A."/>
            <person name="Jones R."/>
            <person name="Steane D."/>
            <person name="Vaillancourt R."/>
            <person name="Potts B."/>
            <person name="Joubert F."/>
            <person name="Barry K."/>
            <person name="Pappas G."/>
            <person name="Strauss S."/>
            <person name="Jaiswal P."/>
            <person name="Grima-Pettenati J."/>
            <person name="Salse J."/>
            <person name="Van D."/>
            <person name="Rokhsar D."/>
            <person name="Schmutz J."/>
        </authorList>
    </citation>
    <scope>NUCLEOTIDE SEQUENCE</scope>
    <source>
        <tissue evidence="8">Leaf extractions</tissue>
    </source>
</reference>
<feature type="domain" description="Helicase C-terminal" evidence="7">
    <location>
        <begin position="490"/>
        <end position="650"/>
    </location>
</feature>
<evidence type="ECO:0000259" key="7">
    <source>
        <dbReference type="PROSITE" id="PS51194"/>
    </source>
</evidence>
<dbReference type="InterPro" id="IPR011545">
    <property type="entry name" value="DEAD/DEAH_box_helicase_dom"/>
</dbReference>
<name>A0A058ZUZ6_EUCGR</name>
<dbReference type="Proteomes" id="UP000030711">
    <property type="component" value="Unassembled WGS sequence"/>
</dbReference>
<feature type="region of interest" description="Disordered" evidence="5">
    <location>
        <begin position="39"/>
        <end position="73"/>
    </location>
</feature>
<feature type="compositionally biased region" description="Basic and acidic residues" evidence="5">
    <location>
        <begin position="97"/>
        <end position="108"/>
    </location>
</feature>
<dbReference type="GO" id="GO:0016787">
    <property type="term" value="F:hydrolase activity"/>
    <property type="evidence" value="ECO:0007669"/>
    <property type="project" value="UniProtKB-KW"/>
</dbReference>
<evidence type="ECO:0000256" key="2">
    <source>
        <dbReference type="ARBA" id="ARBA00022801"/>
    </source>
</evidence>
<keyword evidence="3" id="KW-0347">Helicase</keyword>
<dbReference type="SUPFAM" id="SSF52540">
    <property type="entry name" value="P-loop containing nucleoside triphosphate hydrolases"/>
    <property type="match status" value="1"/>
</dbReference>
<dbReference type="PROSITE" id="PS51194">
    <property type="entry name" value="HELICASE_CTER"/>
    <property type="match status" value="1"/>
</dbReference>
<feature type="compositionally biased region" description="Basic and acidic residues" evidence="5">
    <location>
        <begin position="155"/>
        <end position="170"/>
    </location>
</feature>
<dbReference type="CDD" id="cd18787">
    <property type="entry name" value="SF2_C_DEAD"/>
    <property type="match status" value="1"/>
</dbReference>
<dbReference type="Pfam" id="PF00271">
    <property type="entry name" value="Helicase_C"/>
    <property type="match status" value="1"/>
</dbReference>
<feature type="compositionally biased region" description="Gly residues" evidence="5">
    <location>
        <begin position="115"/>
        <end position="125"/>
    </location>
</feature>
<evidence type="ECO:0008006" key="11">
    <source>
        <dbReference type="Google" id="ProtNLM"/>
    </source>
</evidence>
<dbReference type="GO" id="GO:0004386">
    <property type="term" value="F:helicase activity"/>
    <property type="evidence" value="ECO:0007669"/>
    <property type="project" value="UniProtKB-KW"/>
</dbReference>
<feature type="domain" description="Helicase ATP-binding" evidence="6">
    <location>
        <begin position="309"/>
        <end position="455"/>
    </location>
</feature>
<accession>A0A058ZUZ6</accession>
<dbReference type="AlphaFoldDB" id="A0A058ZUZ6"/>
<evidence type="ECO:0000259" key="6">
    <source>
        <dbReference type="PROSITE" id="PS51192"/>
    </source>
</evidence>
<evidence type="ECO:0000256" key="3">
    <source>
        <dbReference type="ARBA" id="ARBA00022806"/>
    </source>
</evidence>
<dbReference type="InParanoid" id="A0A058ZUZ6"/>
<gene>
    <name evidence="9" type="ORF">EUGRSUZ_L01074</name>
</gene>
<dbReference type="InterPro" id="IPR027417">
    <property type="entry name" value="P-loop_NTPase"/>
</dbReference>
<dbReference type="SMART" id="SM00487">
    <property type="entry name" value="DEXDc"/>
    <property type="match status" value="1"/>
</dbReference>
<evidence type="ECO:0000256" key="1">
    <source>
        <dbReference type="ARBA" id="ARBA00022741"/>
    </source>
</evidence>
<protein>
    <recommendedName>
        <fullName evidence="11">DEAD-box ATP-dependent RNA helicase 50</fullName>
    </recommendedName>
</protein>
<dbReference type="PROSITE" id="PS51192">
    <property type="entry name" value="HELICASE_ATP_BIND_1"/>
    <property type="match status" value="1"/>
</dbReference>
<organism evidence="9">
    <name type="scientific">Eucalyptus grandis</name>
    <name type="common">Flooded gum</name>
    <dbReference type="NCBI Taxonomy" id="71139"/>
    <lineage>
        <taxon>Eukaryota</taxon>
        <taxon>Viridiplantae</taxon>
        <taxon>Streptophyta</taxon>
        <taxon>Embryophyta</taxon>
        <taxon>Tracheophyta</taxon>
        <taxon>Spermatophyta</taxon>
        <taxon>Magnoliopsida</taxon>
        <taxon>eudicotyledons</taxon>
        <taxon>Gunneridae</taxon>
        <taxon>Pentapetalae</taxon>
        <taxon>rosids</taxon>
        <taxon>malvids</taxon>
        <taxon>Myrtales</taxon>
        <taxon>Myrtaceae</taxon>
        <taxon>Myrtoideae</taxon>
        <taxon>Eucalypteae</taxon>
        <taxon>Eucalyptus</taxon>
    </lineage>
</organism>
<feature type="compositionally biased region" description="Low complexity" evidence="5">
    <location>
        <begin position="1"/>
        <end position="23"/>
    </location>
</feature>
<dbReference type="SMART" id="SM00490">
    <property type="entry name" value="HELICc"/>
    <property type="match status" value="1"/>
</dbReference>
<evidence type="ECO:0000313" key="10">
    <source>
        <dbReference type="Proteomes" id="UP000030711"/>
    </source>
</evidence>
<dbReference type="Gene3D" id="3.40.50.300">
    <property type="entry name" value="P-loop containing nucleotide triphosphate hydrolases"/>
    <property type="match status" value="3"/>
</dbReference>
<dbReference type="STRING" id="71139.A0A058ZUZ6"/>
<feature type="region of interest" description="Disordered" evidence="5">
    <location>
        <begin position="89"/>
        <end position="170"/>
    </location>
</feature>
<dbReference type="FunCoup" id="A0A058ZUZ6">
    <property type="interactions" value="1137"/>
</dbReference>
<reference evidence="9" key="1">
    <citation type="submission" date="2013-07" db="EMBL/GenBank/DDBJ databases">
        <title>The genome of Eucalyptus grandis.</title>
        <authorList>
            <person name="Schmutz J."/>
            <person name="Hayes R."/>
            <person name="Myburg A."/>
            <person name="Tuskan G."/>
            <person name="Grattapaglia D."/>
            <person name="Rokhsar D.S."/>
        </authorList>
    </citation>
    <scope>NUCLEOTIDE SEQUENCE</scope>
    <source>
        <tissue evidence="9">Leaf extractions</tissue>
    </source>
</reference>